<reference evidence="1 2" key="1">
    <citation type="submission" date="2019-03" db="EMBL/GenBank/DDBJ databases">
        <title>Single cell metagenomics reveals metabolic interactions within the superorganism composed of flagellate Streblomastix strix and complex community of Bacteroidetes bacteria on its surface.</title>
        <authorList>
            <person name="Treitli S.C."/>
            <person name="Kolisko M."/>
            <person name="Husnik F."/>
            <person name="Keeling P."/>
            <person name="Hampl V."/>
        </authorList>
    </citation>
    <scope>NUCLEOTIDE SEQUENCE [LARGE SCALE GENOMIC DNA]</scope>
    <source>
        <strain evidence="1">ST1C</strain>
    </source>
</reference>
<comment type="caution">
    <text evidence="1">The sequence shown here is derived from an EMBL/GenBank/DDBJ whole genome shotgun (WGS) entry which is preliminary data.</text>
</comment>
<accession>A0A5J4T649</accession>
<dbReference type="Gene3D" id="3.40.50.12420">
    <property type="match status" value="1"/>
</dbReference>
<proteinExistence type="predicted"/>
<organism evidence="1 2">
    <name type="scientific">Streblomastix strix</name>
    <dbReference type="NCBI Taxonomy" id="222440"/>
    <lineage>
        <taxon>Eukaryota</taxon>
        <taxon>Metamonada</taxon>
        <taxon>Preaxostyla</taxon>
        <taxon>Oxymonadida</taxon>
        <taxon>Streblomastigidae</taxon>
        <taxon>Streblomastix</taxon>
    </lineage>
</organism>
<dbReference type="AlphaFoldDB" id="A0A5J4T649"/>
<gene>
    <name evidence="1" type="ORF">EZS28_050629</name>
</gene>
<dbReference type="InterPro" id="IPR029063">
    <property type="entry name" value="SAM-dependent_MTases_sf"/>
</dbReference>
<dbReference type="Proteomes" id="UP000324800">
    <property type="component" value="Unassembled WGS sequence"/>
</dbReference>
<dbReference type="SUPFAM" id="SSF53335">
    <property type="entry name" value="S-adenosyl-L-methionine-dependent methyltransferases"/>
    <property type="match status" value="1"/>
</dbReference>
<name>A0A5J4T649_9EUKA</name>
<dbReference type="EMBL" id="SNRW01037339">
    <property type="protein sequence ID" value="KAA6353844.1"/>
    <property type="molecule type" value="Genomic_DNA"/>
</dbReference>
<evidence type="ECO:0000313" key="1">
    <source>
        <dbReference type="EMBL" id="KAA6353844.1"/>
    </source>
</evidence>
<evidence type="ECO:0008006" key="3">
    <source>
        <dbReference type="Google" id="ProtNLM"/>
    </source>
</evidence>
<sequence length="148" mass="16484">LYHFGLQYGKGDEVVKILESILQKENQYDGNISTDVELANAMCVIANSFIVETESVIVCDPAAGTGNLLTSAIDVFHLTPTQIRGNEILGQLVDLLSFRVGLRFVKTISSNNSPKFSNKDILEERAIFLPNQRDNQSGFVDERRSDEF</sequence>
<feature type="non-terminal residue" evidence="1">
    <location>
        <position position="1"/>
    </location>
</feature>
<protein>
    <recommendedName>
        <fullName evidence="3">DNA methylase adenine-specific domain-containing protein</fullName>
    </recommendedName>
</protein>
<evidence type="ECO:0000313" key="2">
    <source>
        <dbReference type="Proteomes" id="UP000324800"/>
    </source>
</evidence>